<sequence>MTGFGADVGAAVIDCPERCGLKDFRRISHAYVRQIRTNCRDFFLHIEDVYRAGLPTLDIEAYVDLNAPALAARFAPDQGKSTPAESLPIAAKRTGTTTKWTDEDTEWDAASW</sequence>
<name>A0AAD6V5F4_9AGAR</name>
<dbReference type="Proteomes" id="UP001219525">
    <property type="component" value="Unassembled WGS sequence"/>
</dbReference>
<dbReference type="AlphaFoldDB" id="A0AAD6V5F4"/>
<evidence type="ECO:0000256" key="1">
    <source>
        <dbReference type="SAM" id="MobiDB-lite"/>
    </source>
</evidence>
<gene>
    <name evidence="2" type="ORF">GGX14DRAFT_400900</name>
</gene>
<comment type="caution">
    <text evidence="2">The sequence shown here is derived from an EMBL/GenBank/DDBJ whole genome shotgun (WGS) entry which is preliminary data.</text>
</comment>
<feature type="region of interest" description="Disordered" evidence="1">
    <location>
        <begin position="76"/>
        <end position="112"/>
    </location>
</feature>
<accession>A0AAD6V5F4</accession>
<feature type="compositionally biased region" description="Acidic residues" evidence="1">
    <location>
        <begin position="103"/>
        <end position="112"/>
    </location>
</feature>
<dbReference type="EMBL" id="JARJCW010000064">
    <property type="protein sequence ID" value="KAJ7200216.1"/>
    <property type="molecule type" value="Genomic_DNA"/>
</dbReference>
<organism evidence="2 3">
    <name type="scientific">Mycena pura</name>
    <dbReference type="NCBI Taxonomy" id="153505"/>
    <lineage>
        <taxon>Eukaryota</taxon>
        <taxon>Fungi</taxon>
        <taxon>Dikarya</taxon>
        <taxon>Basidiomycota</taxon>
        <taxon>Agaricomycotina</taxon>
        <taxon>Agaricomycetes</taxon>
        <taxon>Agaricomycetidae</taxon>
        <taxon>Agaricales</taxon>
        <taxon>Marasmiineae</taxon>
        <taxon>Mycenaceae</taxon>
        <taxon>Mycena</taxon>
    </lineage>
</organism>
<keyword evidence="3" id="KW-1185">Reference proteome</keyword>
<proteinExistence type="predicted"/>
<evidence type="ECO:0000313" key="2">
    <source>
        <dbReference type="EMBL" id="KAJ7200216.1"/>
    </source>
</evidence>
<protein>
    <submittedName>
        <fullName evidence="2">Uncharacterized protein</fullName>
    </submittedName>
</protein>
<evidence type="ECO:0000313" key="3">
    <source>
        <dbReference type="Proteomes" id="UP001219525"/>
    </source>
</evidence>
<reference evidence="2" key="1">
    <citation type="submission" date="2023-03" db="EMBL/GenBank/DDBJ databases">
        <title>Massive genome expansion in bonnet fungi (Mycena s.s.) driven by repeated elements and novel gene families across ecological guilds.</title>
        <authorList>
            <consortium name="Lawrence Berkeley National Laboratory"/>
            <person name="Harder C.B."/>
            <person name="Miyauchi S."/>
            <person name="Viragh M."/>
            <person name="Kuo A."/>
            <person name="Thoen E."/>
            <person name="Andreopoulos B."/>
            <person name="Lu D."/>
            <person name="Skrede I."/>
            <person name="Drula E."/>
            <person name="Henrissat B."/>
            <person name="Morin E."/>
            <person name="Kohler A."/>
            <person name="Barry K."/>
            <person name="LaButti K."/>
            <person name="Morin E."/>
            <person name="Salamov A."/>
            <person name="Lipzen A."/>
            <person name="Mereny Z."/>
            <person name="Hegedus B."/>
            <person name="Baldrian P."/>
            <person name="Stursova M."/>
            <person name="Weitz H."/>
            <person name="Taylor A."/>
            <person name="Grigoriev I.V."/>
            <person name="Nagy L.G."/>
            <person name="Martin F."/>
            <person name="Kauserud H."/>
        </authorList>
    </citation>
    <scope>NUCLEOTIDE SEQUENCE</scope>
    <source>
        <strain evidence="2">9144</strain>
    </source>
</reference>